<dbReference type="EMBL" id="JACBPP010000010">
    <property type="protein sequence ID" value="KAF7999104.1"/>
    <property type="molecule type" value="Genomic_DNA"/>
</dbReference>
<proteinExistence type="predicted"/>
<keyword evidence="3" id="KW-1185">Reference proteome</keyword>
<evidence type="ECO:0000313" key="2">
    <source>
        <dbReference type="EMBL" id="KAF7999104.1"/>
    </source>
</evidence>
<feature type="region of interest" description="Disordered" evidence="1">
    <location>
        <begin position="175"/>
        <end position="198"/>
    </location>
</feature>
<sequence length="503" mass="58389">MLGFVNLEFPLNLDDMRFPSEEEAAEGWIHDIEQKMKSWEITDDKDKVAVCLRNLTGRLKTEADGRSWSTYDAFKAWLRKIVSLDGVKLDIENVLTKTVQTRSFREYEQKFRGVRAQNKQSAHPLTEQAVISYFLKNMRNIALQRILLKQMFTNYDSLVEFAEDLIRNGRVKERYPSSYPRPIKASQSLSSLSSKDHDSRDLFSGLITDSISIGDDEIFSESESESDNNEGWLKRMLHVLIDHPLDLNNRQYTLEADAVKAWLSVLELVIFMLDFRSNEEEVSFCLYNAKGIVADAALRRGAFLSFFEFRKWALNLYGIHDQKRDIVRSLMKTLQSGSLRRYIFQFRKLLVENEYCKYPVSPELIGEFFIENLRDDVLQLRLEQTRTNDLNKLISTTEKLLDAGDIPNFYPAWESQSPPFDNGNNPSKQSKRSRLDTTPRQSRNVRVKTEPPFPPLELSTGMIELTGRRSPHVGRANGLRDMSLEFRHLSSPYTDRYSSFPKR</sequence>
<evidence type="ECO:0000313" key="3">
    <source>
        <dbReference type="Proteomes" id="UP000649328"/>
    </source>
</evidence>
<dbReference type="OrthoDB" id="4079611at2759"/>
<name>A0A8H7GMJ9_9ASCO</name>
<accession>A0A8H7GMJ9</accession>
<feature type="compositionally biased region" description="Polar residues" evidence="1">
    <location>
        <begin position="414"/>
        <end position="428"/>
    </location>
</feature>
<feature type="region of interest" description="Disordered" evidence="1">
    <location>
        <begin position="414"/>
        <end position="459"/>
    </location>
</feature>
<comment type="caution">
    <text evidence="2">The sequence shown here is derived from an EMBL/GenBank/DDBJ whole genome shotgun (WGS) entry which is preliminary data.</text>
</comment>
<evidence type="ECO:0000256" key="1">
    <source>
        <dbReference type="SAM" id="MobiDB-lite"/>
    </source>
</evidence>
<reference evidence="2" key="1">
    <citation type="submission" date="2020-10" db="EMBL/GenBank/DDBJ databases">
        <title>The Whole-Genome Sequence of Metschnikowia persimmonesis, a Novel Endophytic Yeast Species Isolated from Medicinal Plant Diospyros kaki Thumb.</title>
        <authorList>
            <person name="Rahmat E."/>
            <person name="Kang Y."/>
        </authorList>
    </citation>
    <scope>NUCLEOTIDE SEQUENCE</scope>
    <source>
        <strain evidence="2">KIOM G15050</strain>
    </source>
</reference>
<evidence type="ECO:0008006" key="4">
    <source>
        <dbReference type="Google" id="ProtNLM"/>
    </source>
</evidence>
<dbReference type="AlphaFoldDB" id="A0A8H7GMJ9"/>
<dbReference type="Proteomes" id="UP000649328">
    <property type="component" value="Unassembled WGS sequence"/>
</dbReference>
<protein>
    <recommendedName>
        <fullName evidence="4">Retrotransposon gag domain-containing protein</fullName>
    </recommendedName>
</protein>
<gene>
    <name evidence="2" type="ORF">HF325_006636</name>
</gene>
<organism evidence="2 3">
    <name type="scientific">Metschnikowia pulcherrima</name>
    <dbReference type="NCBI Taxonomy" id="27326"/>
    <lineage>
        <taxon>Eukaryota</taxon>
        <taxon>Fungi</taxon>
        <taxon>Dikarya</taxon>
        <taxon>Ascomycota</taxon>
        <taxon>Saccharomycotina</taxon>
        <taxon>Pichiomycetes</taxon>
        <taxon>Metschnikowiaceae</taxon>
        <taxon>Metschnikowia</taxon>
    </lineage>
</organism>